<dbReference type="InterPro" id="IPR029044">
    <property type="entry name" value="Nucleotide-diphossugar_trans"/>
</dbReference>
<dbReference type="NCBIfam" id="NF003950">
    <property type="entry name" value="PRK05450.1-3"/>
    <property type="match status" value="1"/>
</dbReference>
<reference evidence="9 10" key="1">
    <citation type="journal article" date="2019" name="Int. J. Syst. Evol. Microbiol.">
        <title>The Global Catalogue of Microorganisms (GCM) 10K type strain sequencing project: providing services to taxonomists for standard genome sequencing and annotation.</title>
        <authorList>
            <consortium name="The Broad Institute Genomics Platform"/>
            <consortium name="The Broad Institute Genome Sequencing Center for Infectious Disease"/>
            <person name="Wu L."/>
            <person name="Ma J."/>
        </authorList>
    </citation>
    <scope>NUCLEOTIDE SEQUENCE [LARGE SCALE GENOMIC DNA]</scope>
    <source>
        <strain evidence="9 10">DSM 26526</strain>
    </source>
</reference>
<dbReference type="GO" id="GO:0005737">
    <property type="term" value="C:cytoplasm"/>
    <property type="evidence" value="ECO:0007669"/>
    <property type="project" value="UniProtKB-ARBA"/>
</dbReference>
<dbReference type="Gene3D" id="3.40.50.1000">
    <property type="entry name" value="HAD superfamily/HAD-like"/>
    <property type="match status" value="1"/>
</dbReference>
<dbReference type="Proteomes" id="UP001596460">
    <property type="component" value="Unassembled WGS sequence"/>
</dbReference>
<dbReference type="InterPro" id="IPR003329">
    <property type="entry name" value="Cytidylyl_trans"/>
</dbReference>
<evidence type="ECO:0000256" key="3">
    <source>
        <dbReference type="ARBA" id="ARBA00005141"/>
    </source>
</evidence>
<dbReference type="SFLD" id="SFLDS00003">
    <property type="entry name" value="Haloacid_Dehalogenase"/>
    <property type="match status" value="1"/>
</dbReference>
<dbReference type="RefSeq" id="WP_390243949.1">
    <property type="nucleotide sequence ID" value="NZ_JBHTAB010000003.1"/>
</dbReference>
<dbReference type="HAMAP" id="MF_00057">
    <property type="entry name" value="KdsB"/>
    <property type="match status" value="1"/>
</dbReference>
<dbReference type="Pfam" id="PF02348">
    <property type="entry name" value="CTP_transf_3"/>
    <property type="match status" value="1"/>
</dbReference>
<evidence type="ECO:0000256" key="4">
    <source>
        <dbReference type="ARBA" id="ARBA00005893"/>
    </source>
</evidence>
<dbReference type="NCBIfam" id="NF009905">
    <property type="entry name" value="PRK13368.1"/>
    <property type="match status" value="1"/>
</dbReference>
<dbReference type="PANTHER" id="PTHR42866">
    <property type="entry name" value="3-DEOXY-MANNO-OCTULOSONATE CYTIDYLYLTRANSFERASE"/>
    <property type="match status" value="1"/>
</dbReference>
<dbReference type="GO" id="GO:0044281">
    <property type="term" value="P:small molecule metabolic process"/>
    <property type="evidence" value="ECO:0007669"/>
    <property type="project" value="UniProtKB-ARBA"/>
</dbReference>
<keyword evidence="10" id="KW-1185">Reference proteome</keyword>
<comment type="catalytic activity">
    <reaction evidence="1">
        <text>an N-acylneuraminate + CTP = a CMP-N-acyl-beta-neuraminate + diphosphate</text>
        <dbReference type="Rhea" id="RHEA:11344"/>
        <dbReference type="ChEBI" id="CHEBI:33019"/>
        <dbReference type="ChEBI" id="CHEBI:37563"/>
        <dbReference type="ChEBI" id="CHEBI:60073"/>
        <dbReference type="ChEBI" id="CHEBI:68671"/>
        <dbReference type="EC" id="2.7.7.43"/>
    </reaction>
</comment>
<dbReference type="NCBIfam" id="TIGR00466">
    <property type="entry name" value="kdsB"/>
    <property type="match status" value="1"/>
</dbReference>
<keyword evidence="8 9" id="KW-0548">Nucleotidyltransferase</keyword>
<evidence type="ECO:0000256" key="8">
    <source>
        <dbReference type="ARBA" id="ARBA00022695"/>
    </source>
</evidence>
<dbReference type="GO" id="GO:1901137">
    <property type="term" value="P:carbohydrate derivative biosynthetic process"/>
    <property type="evidence" value="ECO:0007669"/>
    <property type="project" value="UniProtKB-ARBA"/>
</dbReference>
<accession>A0ABD5XEB0</accession>
<keyword evidence="7 9" id="KW-0808">Transferase</keyword>
<evidence type="ECO:0000256" key="5">
    <source>
        <dbReference type="ARBA" id="ARBA00010726"/>
    </source>
</evidence>
<proteinExistence type="inferred from homology"/>
<dbReference type="SFLD" id="SFLDG01136">
    <property type="entry name" value="C1.6:_Phosphoserine_Phosphatas"/>
    <property type="match status" value="1"/>
</dbReference>
<dbReference type="PANTHER" id="PTHR42866:SF2">
    <property type="entry name" value="3-DEOXY-MANNO-OCTULOSONATE CYTIDYLYLTRANSFERASE, MITOCHONDRIAL"/>
    <property type="match status" value="1"/>
</dbReference>
<comment type="similarity">
    <text evidence="4">Belongs to the KdsC family.</text>
</comment>
<dbReference type="SUPFAM" id="SSF53448">
    <property type="entry name" value="Nucleotide-diphospho-sugar transferases"/>
    <property type="match status" value="1"/>
</dbReference>
<evidence type="ECO:0000256" key="2">
    <source>
        <dbReference type="ARBA" id="ARBA00004370"/>
    </source>
</evidence>
<dbReference type="EC" id="2.7.7.43" evidence="6"/>
<dbReference type="SFLD" id="SFLDG01138">
    <property type="entry name" value="C1.6.2:_Deoxy-d-mannose-octulo"/>
    <property type="match status" value="1"/>
</dbReference>
<dbReference type="GO" id="GO:0016020">
    <property type="term" value="C:membrane"/>
    <property type="evidence" value="ECO:0007669"/>
    <property type="project" value="UniProtKB-SubCell"/>
</dbReference>
<comment type="pathway">
    <text evidence="3">Amino-sugar metabolism; N-acetylneuraminate metabolism.</text>
</comment>
<dbReference type="SUPFAM" id="SSF56784">
    <property type="entry name" value="HAD-like"/>
    <property type="match status" value="1"/>
</dbReference>
<protein>
    <recommendedName>
        <fullName evidence="6">N-acylneuraminate cytidylyltransferase</fullName>
        <ecNumber evidence="6">2.7.7.43</ecNumber>
    </recommendedName>
</protein>
<dbReference type="CDD" id="cd02517">
    <property type="entry name" value="CMP-KDO-Synthetase"/>
    <property type="match status" value="1"/>
</dbReference>
<sequence length="387" mass="41760">MNRLVVLDVDGVLTDGRINIGQSGEIFKSFDVKDGYGISQWISSGGDIAFLTGRSSELLEQRASELGVKTVVQGVSDKESKISELADEFGISLDDVVFMTDEQGDVGAMDQAGISAAPADAVSEVRELADIVTTANGGDGAVRELLDTLRVDDTPVLGVIPARYASTRFPGKPLVKVGGKRMIQRVYEQVQKADSIDQIVVATDDNRIVEAVESFGGSARMTSSDHGSGTDRVREVAANVDAGIVVNIQGDEPLISPQVIDATVEALRSNPVGIATPITAIESESELTNENTVKVVVDCSGRALFFSRSKIPSRATVDEAWKHVGLYAFTKQQLLTYTELESSLESQEDLEQLRLLENGYDVQTVEVEYLGAEVNVPEDIQRVEKYL</sequence>
<dbReference type="EMBL" id="JBHTAB010000003">
    <property type="protein sequence ID" value="MFC7129451.1"/>
    <property type="molecule type" value="Genomic_DNA"/>
</dbReference>
<dbReference type="GO" id="GO:0008690">
    <property type="term" value="F:3-deoxy-manno-octulosonate cytidylyltransferase activity"/>
    <property type="evidence" value="ECO:0007669"/>
    <property type="project" value="UniProtKB-ARBA"/>
</dbReference>
<dbReference type="InterPro" id="IPR036412">
    <property type="entry name" value="HAD-like_sf"/>
</dbReference>
<dbReference type="InterPro" id="IPR010023">
    <property type="entry name" value="KdsC_fam"/>
</dbReference>
<comment type="subcellular location">
    <subcellularLocation>
        <location evidence="2">Membrane</location>
    </subcellularLocation>
</comment>
<dbReference type="InterPro" id="IPR004528">
    <property type="entry name" value="KdsB"/>
</dbReference>
<name>A0ABD5XEB0_9EURY</name>
<dbReference type="AlphaFoldDB" id="A0ABD5XEB0"/>
<evidence type="ECO:0000313" key="9">
    <source>
        <dbReference type="EMBL" id="MFC7129451.1"/>
    </source>
</evidence>
<gene>
    <name evidence="9" type="primary">kdsB</name>
    <name evidence="9" type="ORF">ACFQI8_08580</name>
</gene>
<dbReference type="Pfam" id="PF08282">
    <property type="entry name" value="Hydrolase_3"/>
    <property type="match status" value="1"/>
</dbReference>
<evidence type="ECO:0000256" key="1">
    <source>
        <dbReference type="ARBA" id="ARBA00001862"/>
    </source>
</evidence>
<dbReference type="NCBIfam" id="TIGR01670">
    <property type="entry name" value="KdsC-phosphatas"/>
    <property type="match status" value="1"/>
</dbReference>
<comment type="caution">
    <text evidence="9">The sequence shown here is derived from an EMBL/GenBank/DDBJ whole genome shotgun (WGS) entry which is preliminary data.</text>
</comment>
<dbReference type="NCBIfam" id="NF003952">
    <property type="entry name" value="PRK05450.1-5"/>
    <property type="match status" value="1"/>
</dbReference>
<organism evidence="9 10">
    <name type="scientific">Haloferax chudinovii</name>
    <dbReference type="NCBI Taxonomy" id="1109010"/>
    <lineage>
        <taxon>Archaea</taxon>
        <taxon>Methanobacteriati</taxon>
        <taxon>Methanobacteriota</taxon>
        <taxon>Stenosarchaea group</taxon>
        <taxon>Halobacteria</taxon>
        <taxon>Halobacteriales</taxon>
        <taxon>Haloferacaceae</taxon>
        <taxon>Haloferax</taxon>
    </lineage>
</organism>
<dbReference type="InterPro" id="IPR023214">
    <property type="entry name" value="HAD_sf"/>
</dbReference>
<comment type="similarity">
    <text evidence="5">Belongs to the CMP-NeuNAc synthase family.</text>
</comment>
<dbReference type="GO" id="GO:0008781">
    <property type="term" value="F:N-acylneuraminate cytidylyltransferase activity"/>
    <property type="evidence" value="ECO:0007669"/>
    <property type="project" value="UniProtKB-EC"/>
</dbReference>
<dbReference type="Gene3D" id="3.90.550.10">
    <property type="entry name" value="Spore Coat Polysaccharide Biosynthesis Protein SpsA, Chain A"/>
    <property type="match status" value="1"/>
</dbReference>
<evidence type="ECO:0000256" key="7">
    <source>
        <dbReference type="ARBA" id="ARBA00022679"/>
    </source>
</evidence>
<evidence type="ECO:0000256" key="6">
    <source>
        <dbReference type="ARBA" id="ARBA00012491"/>
    </source>
</evidence>
<evidence type="ECO:0000313" key="10">
    <source>
        <dbReference type="Proteomes" id="UP001596460"/>
    </source>
</evidence>
<dbReference type="FunFam" id="3.90.550.10:FF:000011">
    <property type="entry name" value="3-deoxy-manno-octulosonate cytidylyltransferase"/>
    <property type="match status" value="1"/>
</dbReference>